<reference evidence="1 2" key="1">
    <citation type="submission" date="2019-11" db="EMBL/GenBank/DDBJ databases">
        <title>Whole genome sequence of Oryza granulata.</title>
        <authorList>
            <person name="Li W."/>
        </authorList>
    </citation>
    <scope>NUCLEOTIDE SEQUENCE [LARGE SCALE GENOMIC DNA]</scope>
    <source>
        <strain evidence="2">cv. Menghai</strain>
        <tissue evidence="1">Leaf</tissue>
    </source>
</reference>
<protein>
    <recommendedName>
        <fullName evidence="3">Proteasomal ATPase OB C-terminal domain-containing protein</fullName>
    </recommendedName>
</protein>
<organism evidence="1 2">
    <name type="scientific">Oryza meyeriana var. granulata</name>
    <dbReference type="NCBI Taxonomy" id="110450"/>
    <lineage>
        <taxon>Eukaryota</taxon>
        <taxon>Viridiplantae</taxon>
        <taxon>Streptophyta</taxon>
        <taxon>Embryophyta</taxon>
        <taxon>Tracheophyta</taxon>
        <taxon>Spermatophyta</taxon>
        <taxon>Magnoliopsida</taxon>
        <taxon>Liliopsida</taxon>
        <taxon>Poales</taxon>
        <taxon>Poaceae</taxon>
        <taxon>BOP clade</taxon>
        <taxon>Oryzoideae</taxon>
        <taxon>Oryzeae</taxon>
        <taxon>Oryzinae</taxon>
        <taxon>Oryza</taxon>
        <taxon>Oryza meyeriana</taxon>
    </lineage>
</organism>
<evidence type="ECO:0008006" key="3">
    <source>
        <dbReference type="Google" id="ProtNLM"/>
    </source>
</evidence>
<gene>
    <name evidence="1" type="ORF">E2562_005274</name>
</gene>
<dbReference type="Proteomes" id="UP000479710">
    <property type="component" value="Unassembled WGS sequence"/>
</dbReference>
<sequence length="134" mass="14946">LPFLLHVRSAASPPCSGTVGSPKATGSGRSEFAVELATLSTEDIVRASRLLDNEIRVLKRTNLESYKEKIKENQKTIKLNKQLPYLVGNIVEILEMNTEDETEEDDNIPSCLVGCLLSLLWRCQLTKGHQIRPL</sequence>
<dbReference type="EMBL" id="SPHZ02000003">
    <property type="protein sequence ID" value="KAF0923313.1"/>
    <property type="molecule type" value="Genomic_DNA"/>
</dbReference>
<name>A0A6G1EH77_9ORYZ</name>
<evidence type="ECO:0000313" key="1">
    <source>
        <dbReference type="EMBL" id="KAF0923313.1"/>
    </source>
</evidence>
<comment type="caution">
    <text evidence="1">The sequence shown here is derived from an EMBL/GenBank/DDBJ whole genome shotgun (WGS) entry which is preliminary data.</text>
</comment>
<evidence type="ECO:0000313" key="2">
    <source>
        <dbReference type="Proteomes" id="UP000479710"/>
    </source>
</evidence>
<dbReference type="OrthoDB" id="1709135at2759"/>
<proteinExistence type="predicted"/>
<dbReference type="AlphaFoldDB" id="A0A6G1EH77"/>
<keyword evidence="2" id="KW-1185">Reference proteome</keyword>
<feature type="non-terminal residue" evidence="1">
    <location>
        <position position="1"/>
    </location>
</feature>
<accession>A0A6G1EH77</accession>